<dbReference type="Gene3D" id="3.30.160.110">
    <property type="entry name" value="Siroheme synthase, domain 2"/>
    <property type="match status" value="1"/>
</dbReference>
<evidence type="ECO:0000256" key="4">
    <source>
        <dbReference type="ARBA" id="ARBA00023027"/>
    </source>
</evidence>
<keyword evidence="8" id="KW-1185">Reference proteome</keyword>
<organism evidence="7 8">
    <name type="scientific">Trichloromonas acetexigens</name>
    <dbReference type="NCBI Taxonomy" id="38815"/>
    <lineage>
        <taxon>Bacteria</taxon>
        <taxon>Pseudomonadati</taxon>
        <taxon>Thermodesulfobacteriota</taxon>
        <taxon>Desulfuromonadia</taxon>
        <taxon>Desulfuromonadales</taxon>
        <taxon>Trichloromonadaceae</taxon>
        <taxon>Trichloromonas</taxon>
    </lineage>
</organism>
<dbReference type="Pfam" id="PF13241">
    <property type="entry name" value="NAD_binding_7"/>
    <property type="match status" value="1"/>
</dbReference>
<proteinExistence type="predicted"/>
<evidence type="ECO:0000256" key="5">
    <source>
        <dbReference type="ARBA" id="ARBA00023244"/>
    </source>
</evidence>
<dbReference type="EC" id="1.3.1.76" evidence="2"/>
<dbReference type="SUPFAM" id="SSF51735">
    <property type="entry name" value="NAD(P)-binding Rossmann-fold domains"/>
    <property type="match status" value="1"/>
</dbReference>
<gene>
    <name evidence="7" type="ORF">FL622_08365</name>
</gene>
<evidence type="ECO:0000256" key="1">
    <source>
        <dbReference type="ARBA" id="ARBA00005010"/>
    </source>
</evidence>
<dbReference type="PANTHER" id="PTHR35330:SF1">
    <property type="entry name" value="SIROHEME BIOSYNTHESIS PROTEIN MET8"/>
    <property type="match status" value="1"/>
</dbReference>
<dbReference type="NCBIfam" id="TIGR01470">
    <property type="entry name" value="cysG_Nterm"/>
    <property type="match status" value="1"/>
</dbReference>
<dbReference type="AlphaFoldDB" id="A0A550JF05"/>
<comment type="pathway">
    <text evidence="1">Porphyrin-containing compound metabolism; siroheme biosynthesis; sirohydrochlorin from precorrin-2: step 1/1.</text>
</comment>
<dbReference type="Proteomes" id="UP000317155">
    <property type="component" value="Unassembled WGS sequence"/>
</dbReference>
<comment type="catalytic activity">
    <reaction evidence="6">
        <text>precorrin-2 + NAD(+) = sirohydrochlorin + NADH + 2 H(+)</text>
        <dbReference type="Rhea" id="RHEA:15613"/>
        <dbReference type="ChEBI" id="CHEBI:15378"/>
        <dbReference type="ChEBI" id="CHEBI:57540"/>
        <dbReference type="ChEBI" id="CHEBI:57945"/>
        <dbReference type="ChEBI" id="CHEBI:58351"/>
        <dbReference type="ChEBI" id="CHEBI:58827"/>
        <dbReference type="EC" id="1.3.1.76"/>
    </reaction>
</comment>
<evidence type="ECO:0000256" key="2">
    <source>
        <dbReference type="ARBA" id="ARBA00012400"/>
    </source>
</evidence>
<protein>
    <recommendedName>
        <fullName evidence="2">precorrin-2 dehydrogenase</fullName>
        <ecNumber evidence="2">1.3.1.76</ecNumber>
    </recommendedName>
</protein>
<reference evidence="7 8" key="1">
    <citation type="submission" date="2019-07" db="EMBL/GenBank/DDBJ databases">
        <title>Insights of Desulfuromonas acetexigens electromicrobiology.</title>
        <authorList>
            <person name="Katuri K."/>
            <person name="Sapireddy V."/>
            <person name="Shaw D.R."/>
            <person name="Saikaly P."/>
        </authorList>
    </citation>
    <scope>NUCLEOTIDE SEQUENCE [LARGE SCALE GENOMIC DNA]</scope>
    <source>
        <strain evidence="7 8">2873</strain>
    </source>
</reference>
<evidence type="ECO:0000256" key="3">
    <source>
        <dbReference type="ARBA" id="ARBA00023002"/>
    </source>
</evidence>
<dbReference type="GO" id="GO:0004325">
    <property type="term" value="F:ferrochelatase activity"/>
    <property type="evidence" value="ECO:0007669"/>
    <property type="project" value="InterPro"/>
</dbReference>
<evidence type="ECO:0000256" key="6">
    <source>
        <dbReference type="ARBA" id="ARBA00047561"/>
    </source>
</evidence>
<dbReference type="InterPro" id="IPR036291">
    <property type="entry name" value="NAD(P)-bd_dom_sf"/>
</dbReference>
<accession>A0A550JF05</accession>
<evidence type="ECO:0000313" key="7">
    <source>
        <dbReference type="EMBL" id="TRO81807.1"/>
    </source>
</evidence>
<dbReference type="UniPathway" id="UPA00262">
    <property type="reaction ID" value="UER00222"/>
</dbReference>
<name>A0A550JF05_9BACT</name>
<sequence length="232" mass="24389">MTTDVEVKAAPVFYPLQLSLSGRLCVVVGGGAVGRRKLAGLLRAGARIRLIDAAATSVPPAGDALEFLERPYRDGDLEGAFLAFAATDNPTINAAVAAEARRRGIPVNRVDDGPDSDFILPANLRRGDLLFSVAGGGRSPALIAILRDRLAEHFGPEWGTVLDIAAALRRKRLTPLEQTKYNHEILRQLLAAGLAGRVAAGDEAGVDALLATLPEGGCTLDDLGIQLPKGMP</sequence>
<comment type="caution">
    <text evidence="7">The sequence shown here is derived from an EMBL/GenBank/DDBJ whole genome shotgun (WGS) entry which is preliminary data.</text>
</comment>
<dbReference type="SUPFAM" id="SSF75615">
    <property type="entry name" value="Siroheme synthase middle domains-like"/>
    <property type="match status" value="1"/>
</dbReference>
<dbReference type="PANTHER" id="PTHR35330">
    <property type="entry name" value="SIROHEME BIOSYNTHESIS PROTEIN MET8"/>
    <property type="match status" value="1"/>
</dbReference>
<dbReference type="GO" id="GO:0043115">
    <property type="term" value="F:precorrin-2 dehydrogenase activity"/>
    <property type="evidence" value="ECO:0007669"/>
    <property type="project" value="UniProtKB-EC"/>
</dbReference>
<dbReference type="OrthoDB" id="9815856at2"/>
<dbReference type="InterPro" id="IPR028161">
    <property type="entry name" value="Met8-like"/>
</dbReference>
<dbReference type="InterPro" id="IPR006367">
    <property type="entry name" value="Sirohaem_synthase_N"/>
</dbReference>
<dbReference type="EMBL" id="VJVV01000005">
    <property type="protein sequence ID" value="TRO81807.1"/>
    <property type="molecule type" value="Genomic_DNA"/>
</dbReference>
<dbReference type="RefSeq" id="WP_092057634.1">
    <property type="nucleotide sequence ID" value="NZ_FOJJ01000037.1"/>
</dbReference>
<keyword evidence="5" id="KW-0627">Porphyrin biosynthesis</keyword>
<keyword evidence="3" id="KW-0560">Oxidoreductase</keyword>
<dbReference type="GO" id="GO:0019354">
    <property type="term" value="P:siroheme biosynthetic process"/>
    <property type="evidence" value="ECO:0007669"/>
    <property type="project" value="UniProtKB-UniPathway"/>
</dbReference>
<dbReference type="Gene3D" id="3.40.50.720">
    <property type="entry name" value="NAD(P)-binding Rossmann-like Domain"/>
    <property type="match status" value="1"/>
</dbReference>
<keyword evidence="4" id="KW-0520">NAD</keyword>
<evidence type="ECO:0000313" key="8">
    <source>
        <dbReference type="Proteomes" id="UP000317155"/>
    </source>
</evidence>